<dbReference type="Proteomes" id="UP001642484">
    <property type="component" value="Unassembled WGS sequence"/>
</dbReference>
<evidence type="ECO:0000256" key="2">
    <source>
        <dbReference type="SAM" id="MobiDB-lite"/>
    </source>
</evidence>
<dbReference type="EMBL" id="CAXAMN010008569">
    <property type="protein sequence ID" value="CAK9025786.1"/>
    <property type="molecule type" value="Genomic_DNA"/>
</dbReference>
<evidence type="ECO:0000313" key="4">
    <source>
        <dbReference type="EMBL" id="CAK9025786.1"/>
    </source>
</evidence>
<evidence type="ECO:0000313" key="5">
    <source>
        <dbReference type="Proteomes" id="UP001642484"/>
    </source>
</evidence>
<reference evidence="4 5" key="1">
    <citation type="submission" date="2024-02" db="EMBL/GenBank/DDBJ databases">
        <authorList>
            <person name="Chen Y."/>
            <person name="Shah S."/>
            <person name="Dougan E. K."/>
            <person name="Thang M."/>
            <person name="Chan C."/>
        </authorList>
    </citation>
    <scope>NUCLEOTIDE SEQUENCE [LARGE SCALE GENOMIC DNA]</scope>
</reference>
<dbReference type="PANTHER" id="PTHR45740">
    <property type="entry name" value="POLY [ADP-RIBOSE] POLYMERASE"/>
    <property type="match status" value="1"/>
</dbReference>
<accession>A0ABP0KG57</accession>
<evidence type="ECO:0000256" key="1">
    <source>
        <dbReference type="RuleBase" id="RU362114"/>
    </source>
</evidence>
<dbReference type="EC" id="2.4.2.-" evidence="1"/>
<keyword evidence="1" id="KW-0520">NAD</keyword>
<comment type="caution">
    <text evidence="4">The sequence shown here is derived from an EMBL/GenBank/DDBJ whole genome shotgun (WGS) entry which is preliminary data.</text>
</comment>
<evidence type="ECO:0000259" key="3">
    <source>
        <dbReference type="PROSITE" id="PS51059"/>
    </source>
</evidence>
<organism evidence="4 5">
    <name type="scientific">Durusdinium trenchii</name>
    <dbReference type="NCBI Taxonomy" id="1381693"/>
    <lineage>
        <taxon>Eukaryota</taxon>
        <taxon>Sar</taxon>
        <taxon>Alveolata</taxon>
        <taxon>Dinophyceae</taxon>
        <taxon>Suessiales</taxon>
        <taxon>Symbiodiniaceae</taxon>
        <taxon>Durusdinium</taxon>
    </lineage>
</organism>
<sequence>MDCLDRHLAANIYHWPEALGNVNATNQLKSVARSATWPPANSADSVDSAHGQYALRCANCDNGRESRSQGSGSRGARTVDHLKEPEVCDVESRKDVAMLNFKELHKLNAKLKALCHVQKELIANLEAQAILKNEDRESMMCVNDWQDNLLMFWKDHINNSYDHPKRSWHEPEGLEGPEGFQPEDEGKLGEVALTKSYENLMLELTEMSAELILYNEEARETSLQELAISVRAGWKAAFILRHGSAVPLQTTLSPADRMEFTFVEWLFARSLARHRQARDPSLWGPVPSVKVLKVQKIESRTFLQRYMQRRGELLEQRAGQSCEALRDIRTMIGKSLQNRRSIEEVCHCPDSGVNLNEVLLFHGSPSAKINGILANGFDPRYAGEGTGAMFGQGTYFAHNASKCFRYGDDDAAETGGLRQTVLLVRALLGAPYYQDYMSPDQRMPPANSDSVVVLTRAEGGCVDHREYVLYEGASCLPVYLIDFEHLPACGCLMCGW</sequence>
<dbReference type="InterPro" id="IPR012317">
    <property type="entry name" value="Poly(ADP-ribose)pol_cat_dom"/>
</dbReference>
<dbReference type="Gene3D" id="3.90.228.10">
    <property type="match status" value="1"/>
</dbReference>
<dbReference type="PANTHER" id="PTHR45740:SF2">
    <property type="entry name" value="POLY [ADP-RIBOSE] POLYMERASE"/>
    <property type="match status" value="1"/>
</dbReference>
<name>A0ABP0KG57_9DINO</name>
<dbReference type="PROSITE" id="PS51059">
    <property type="entry name" value="PARP_CATALYTIC"/>
    <property type="match status" value="1"/>
</dbReference>
<keyword evidence="1" id="KW-0328">Glycosyltransferase</keyword>
<proteinExistence type="predicted"/>
<gene>
    <name evidence="4" type="ORF">CCMP2556_LOCUS16124</name>
</gene>
<keyword evidence="1" id="KW-0808">Transferase</keyword>
<feature type="region of interest" description="Disordered" evidence="2">
    <location>
        <begin position="164"/>
        <end position="184"/>
    </location>
</feature>
<dbReference type="InterPro" id="IPR051712">
    <property type="entry name" value="ARTD-AVP"/>
</dbReference>
<protein>
    <recommendedName>
        <fullName evidence="1">Poly [ADP-ribose] polymerase</fullName>
        <shortName evidence="1">PARP</shortName>
        <ecNumber evidence="1">2.4.2.-</ecNumber>
    </recommendedName>
</protein>
<dbReference type="Pfam" id="PF00644">
    <property type="entry name" value="PARP"/>
    <property type="match status" value="1"/>
</dbReference>
<keyword evidence="5" id="KW-1185">Reference proteome</keyword>
<feature type="domain" description="PARP catalytic" evidence="3">
    <location>
        <begin position="237"/>
        <end position="492"/>
    </location>
</feature>
<dbReference type="SUPFAM" id="SSF56399">
    <property type="entry name" value="ADP-ribosylation"/>
    <property type="match status" value="1"/>
</dbReference>